<evidence type="ECO:0000259" key="3">
    <source>
        <dbReference type="PROSITE" id="PS51671"/>
    </source>
</evidence>
<dbReference type="EMBL" id="SMMG02000004">
    <property type="protein sequence ID" value="KAA3478201.1"/>
    <property type="molecule type" value="Genomic_DNA"/>
</dbReference>
<gene>
    <name evidence="4" type="ORF">EPI10_012023</name>
</gene>
<dbReference type="OrthoDB" id="496180at2759"/>
<protein>
    <recommendedName>
        <fullName evidence="2">ACT domain-containing protein ACR</fullName>
    </recommendedName>
    <alternativeName>
        <fullName evidence="2">Protein ACT DOMAIN REPEATS</fullName>
    </alternativeName>
</protein>
<dbReference type="GO" id="GO:0009535">
    <property type="term" value="C:chloroplast thylakoid membrane"/>
    <property type="evidence" value="ECO:0007669"/>
    <property type="project" value="TreeGrafter"/>
</dbReference>
<evidence type="ECO:0000313" key="4">
    <source>
        <dbReference type="EMBL" id="KAA3478201.1"/>
    </source>
</evidence>
<dbReference type="PROSITE" id="PS51671">
    <property type="entry name" value="ACT"/>
    <property type="match status" value="1"/>
</dbReference>
<comment type="caution">
    <text evidence="4">The sequence shown here is derived from an EMBL/GenBank/DDBJ whole genome shotgun (WGS) entry which is preliminary data.</text>
</comment>
<dbReference type="PANTHER" id="PTHR31096:SF16">
    <property type="entry name" value="ACT DOMAIN-CONTAINING PROTEIN ACR11"/>
    <property type="match status" value="1"/>
</dbReference>
<evidence type="ECO:0000256" key="2">
    <source>
        <dbReference type="RuleBase" id="RU369043"/>
    </source>
</evidence>
<keyword evidence="5" id="KW-1185">Reference proteome</keyword>
<dbReference type="InterPro" id="IPR040217">
    <property type="entry name" value="ACR1-12"/>
</dbReference>
<keyword evidence="1 2" id="KW-0677">Repeat</keyword>
<reference evidence="5" key="1">
    <citation type="journal article" date="2019" name="Plant Biotechnol. J.">
        <title>Genome sequencing of the Australian wild diploid species Gossypium australe highlights disease resistance and delayed gland morphogenesis.</title>
        <authorList>
            <person name="Cai Y."/>
            <person name="Cai X."/>
            <person name="Wang Q."/>
            <person name="Wang P."/>
            <person name="Zhang Y."/>
            <person name="Cai C."/>
            <person name="Xu Y."/>
            <person name="Wang K."/>
            <person name="Zhou Z."/>
            <person name="Wang C."/>
            <person name="Geng S."/>
            <person name="Li B."/>
            <person name="Dong Q."/>
            <person name="Hou Y."/>
            <person name="Wang H."/>
            <person name="Ai P."/>
            <person name="Liu Z."/>
            <person name="Yi F."/>
            <person name="Sun M."/>
            <person name="An G."/>
            <person name="Cheng J."/>
            <person name="Zhang Y."/>
            <person name="Shi Q."/>
            <person name="Xie Y."/>
            <person name="Shi X."/>
            <person name="Chang Y."/>
            <person name="Huang F."/>
            <person name="Chen Y."/>
            <person name="Hong S."/>
            <person name="Mi L."/>
            <person name="Sun Q."/>
            <person name="Zhang L."/>
            <person name="Zhou B."/>
            <person name="Peng R."/>
            <person name="Zhang X."/>
            <person name="Liu F."/>
        </authorList>
    </citation>
    <scope>NUCLEOTIDE SEQUENCE [LARGE SCALE GENOMIC DNA]</scope>
    <source>
        <strain evidence="5">cv. PA1801</strain>
    </source>
</reference>
<dbReference type="AlphaFoldDB" id="A0A5B6W8W4"/>
<proteinExistence type="predicted"/>
<sequence>MAVAMASAANCGVYFSSNTNKLNFPVFDFKNHSWSAAFVSTPPNILEKRSVRLSFSMMGIIPRARSSATAVESDGSFQDTDTVPTPKVIIDQDSDPDATVVEITFGDRLGALLDTMNALKNLGLNVSKANVYLDSSGKHNKFAITKASTGRKVEDPELLEAIRLTIINNLLEYHPESSSQLAMGATFGVEPPKEKVDVDIATHIRVDDDGPDRSLLYVETADRPGLLVDLVKVITDINITVESGEFDTEGLLAKAKFHVSYKGKAIIRPLQQGIHRNCLLGCHFNERFDCMKSGSIIVAMNDINPAIFLELALHYGHPKRSRESHVGCVLKLILRYKGLYHLQLTTFEVSLVNKTVSLTTTSAHSSGGYTSVHTTFNR</sequence>
<dbReference type="PANTHER" id="PTHR31096">
    <property type="entry name" value="ACT DOMAIN-CONTAINING PROTEIN ACR4-RELATED"/>
    <property type="match status" value="1"/>
</dbReference>
<comment type="function">
    <text evidence="2">Binds amino acids.</text>
</comment>
<dbReference type="InterPro" id="IPR002912">
    <property type="entry name" value="ACT_dom"/>
</dbReference>
<name>A0A5B6W8W4_9ROSI</name>
<dbReference type="SUPFAM" id="SSF55021">
    <property type="entry name" value="ACT-like"/>
    <property type="match status" value="1"/>
</dbReference>
<dbReference type="GO" id="GO:0009570">
    <property type="term" value="C:chloroplast stroma"/>
    <property type="evidence" value="ECO:0007669"/>
    <property type="project" value="TreeGrafter"/>
</dbReference>
<dbReference type="GO" id="GO:0016597">
    <property type="term" value="F:amino acid binding"/>
    <property type="evidence" value="ECO:0007669"/>
    <property type="project" value="UniProtKB-UniRule"/>
</dbReference>
<evidence type="ECO:0000256" key="1">
    <source>
        <dbReference type="ARBA" id="ARBA00022737"/>
    </source>
</evidence>
<accession>A0A5B6W8W4</accession>
<dbReference type="InterPro" id="IPR045865">
    <property type="entry name" value="ACT-like_dom_sf"/>
</dbReference>
<dbReference type="Proteomes" id="UP000325315">
    <property type="component" value="Unassembled WGS sequence"/>
</dbReference>
<organism evidence="4 5">
    <name type="scientific">Gossypium australe</name>
    <dbReference type="NCBI Taxonomy" id="47621"/>
    <lineage>
        <taxon>Eukaryota</taxon>
        <taxon>Viridiplantae</taxon>
        <taxon>Streptophyta</taxon>
        <taxon>Embryophyta</taxon>
        <taxon>Tracheophyta</taxon>
        <taxon>Spermatophyta</taxon>
        <taxon>Magnoliopsida</taxon>
        <taxon>eudicotyledons</taxon>
        <taxon>Gunneridae</taxon>
        <taxon>Pentapetalae</taxon>
        <taxon>rosids</taxon>
        <taxon>malvids</taxon>
        <taxon>Malvales</taxon>
        <taxon>Malvaceae</taxon>
        <taxon>Malvoideae</taxon>
        <taxon>Gossypium</taxon>
    </lineage>
</organism>
<evidence type="ECO:0000313" key="5">
    <source>
        <dbReference type="Proteomes" id="UP000325315"/>
    </source>
</evidence>
<feature type="domain" description="ACT" evidence="3">
    <location>
        <begin position="100"/>
        <end position="180"/>
    </location>
</feature>